<accession>A0A0H3ZNL1</accession>
<name>A0A0H3ZNL1_9VIBR</name>
<evidence type="ECO:0000313" key="1">
    <source>
        <dbReference type="EMBL" id="AKN37770.1"/>
    </source>
</evidence>
<sequence length="78" mass="8958">METENIMTVNYAPFVTPEKYAELTGQTVAAVNGQIKNGKLPLLRRERKERGRNYINMHALAVYAEEQADQYQDWKAAI</sequence>
<organism evidence="1">
    <name type="scientific">Vibrio sp. FF_482</name>
    <dbReference type="NCBI Taxonomy" id="1652836"/>
    <lineage>
        <taxon>Bacteria</taxon>
        <taxon>Pseudomonadati</taxon>
        <taxon>Pseudomonadota</taxon>
        <taxon>Gammaproteobacteria</taxon>
        <taxon>Vibrionales</taxon>
        <taxon>Vibrionaceae</taxon>
        <taxon>Vibrio</taxon>
    </lineage>
</organism>
<dbReference type="Gene3D" id="6.10.200.10">
    <property type="entry name" value="Regulatory phage protein Cox"/>
    <property type="match status" value="1"/>
</dbReference>
<dbReference type="InterPro" id="IPR038147">
    <property type="entry name" value="Cox_sf"/>
</dbReference>
<reference evidence="1" key="1">
    <citation type="journal article" date="2015" name="MBio">
        <title>Eco-Evolutionary Dynamics of Episomes among Ecologically Cohesive Bacterial Populations.</title>
        <authorList>
            <person name="Xue H."/>
            <person name="Cordero O.X."/>
            <person name="Camas F.M."/>
            <person name="Trimble W."/>
            <person name="Meyer F."/>
            <person name="Guglielmini J."/>
            <person name="Rocha E.P."/>
            <person name="Polz M.F."/>
        </authorList>
    </citation>
    <scope>NUCLEOTIDE SEQUENCE</scope>
    <source>
        <strain evidence="1">FF_482</strain>
    </source>
</reference>
<dbReference type="AlphaFoldDB" id="A0A0H3ZNL1"/>
<protein>
    <submittedName>
        <fullName evidence="1">Uncharacterized protein</fullName>
    </submittedName>
</protein>
<proteinExistence type="predicted"/>
<dbReference type="EMBL" id="KP795550">
    <property type="protein sequence ID" value="AKN37770.1"/>
    <property type="molecule type" value="Genomic_DNA"/>
</dbReference>